<dbReference type="RefSeq" id="WP_262564829.1">
    <property type="nucleotide sequence ID" value="NZ_JAPFCC010000001.1"/>
</dbReference>
<organism evidence="3 4">
    <name type="scientific">Endozoicomonas gorgoniicola</name>
    <dbReference type="NCBI Taxonomy" id="1234144"/>
    <lineage>
        <taxon>Bacteria</taxon>
        <taxon>Pseudomonadati</taxon>
        <taxon>Pseudomonadota</taxon>
        <taxon>Gammaproteobacteria</taxon>
        <taxon>Oceanospirillales</taxon>
        <taxon>Endozoicomonadaceae</taxon>
        <taxon>Endozoicomonas</taxon>
    </lineage>
</organism>
<evidence type="ECO:0000313" key="3">
    <source>
        <dbReference type="EMBL" id="MCW7555063.1"/>
    </source>
</evidence>
<comment type="caution">
    <text evidence="3">The sequence shown here is derived from an EMBL/GenBank/DDBJ whole genome shotgun (WGS) entry which is preliminary data.</text>
</comment>
<keyword evidence="4" id="KW-1185">Reference proteome</keyword>
<dbReference type="InterPro" id="IPR023010">
    <property type="entry name" value="GcvPA"/>
</dbReference>
<dbReference type="GO" id="GO:0004375">
    <property type="term" value="F:glycine dehydrogenase (decarboxylating) activity"/>
    <property type="evidence" value="ECO:0007669"/>
    <property type="project" value="UniProtKB-EC"/>
</dbReference>
<dbReference type="InterPro" id="IPR015422">
    <property type="entry name" value="PyrdxlP-dep_Trfase_small"/>
</dbReference>
<evidence type="ECO:0000256" key="1">
    <source>
        <dbReference type="ARBA" id="ARBA00023002"/>
    </source>
</evidence>
<accession>A0ABT3N0B1</accession>
<dbReference type="Gene3D" id="3.40.640.10">
    <property type="entry name" value="Type I PLP-dependent aspartate aminotransferase-like (Major domain)"/>
    <property type="match status" value="1"/>
</dbReference>
<sequence length="465" mass="50906">MTENRVVYPYIPNTAPETKAALMKKVNVTDEMELFNSIPEHLLQKEMNLPEAMLDEYTVRRHTEELLAGNANLSTHKYFLGAGCAPHYVPAVVDEIIGRGELSTAYAGLMADQGKSQIQFEYQSMMAELLDMDCIAMPQYDGGTSAGHSIRIACRITGRRKVLMPKSMNPQNKEIVHNYLGGIDQQYAQIEYIGYDSETGLLDLEELKQKLDDQTAAVFIENPTFLGIVETQAEEIGQLAKTAGAEFIVYADPISLGVVEAPGSYGATIACGDIHSLGLHMLAGCGVAGYVMVKDKKEYLYELKDQMVAASPTSAEGEIGFSWVAAFERTSYAVREEASEFTGTNAALWTMAAGVYLALMGPQGMEDVGESIMQKSQYAARKLAELPGVEIKLSGPFFKEFVVDFSGTGRSVSEINKSLMNQKIFGGYDLSSTFPELGQSALYCVTEIHTQKDIDELVETIKAAI</sequence>
<reference evidence="3 4" key="1">
    <citation type="submission" date="2022-10" db="EMBL/GenBank/DDBJ databases">
        <title>High-quality genome sequences of two octocoral-associated bacteria, Endozoicomonas euniceicola EF212 and Endozoicomonas gorgoniicola PS125.</title>
        <authorList>
            <person name="Chiou Y.-J."/>
            <person name="Chen Y.-H."/>
        </authorList>
    </citation>
    <scope>NUCLEOTIDE SEQUENCE [LARGE SCALE GENOMIC DNA]</scope>
    <source>
        <strain evidence="3 4">PS125</strain>
    </source>
</reference>
<proteinExistence type="predicted"/>
<feature type="domain" description="Glycine cleavage system P-protein N-terminal" evidence="2">
    <location>
        <begin position="10"/>
        <end position="460"/>
    </location>
</feature>
<dbReference type="InterPro" id="IPR015421">
    <property type="entry name" value="PyrdxlP-dep_Trfase_major"/>
</dbReference>
<dbReference type="NCBIfam" id="NF001696">
    <property type="entry name" value="PRK00451.1"/>
    <property type="match status" value="1"/>
</dbReference>
<dbReference type="InterPro" id="IPR015424">
    <property type="entry name" value="PyrdxlP-dep_Trfase"/>
</dbReference>
<keyword evidence="1 3" id="KW-0560">Oxidoreductase</keyword>
<dbReference type="Gene3D" id="3.90.1150.10">
    <property type="entry name" value="Aspartate Aminotransferase, domain 1"/>
    <property type="match status" value="1"/>
</dbReference>
<dbReference type="Pfam" id="PF02347">
    <property type="entry name" value="GDC-P"/>
    <property type="match status" value="1"/>
</dbReference>
<dbReference type="InterPro" id="IPR049315">
    <property type="entry name" value="GDC-P_N"/>
</dbReference>
<gene>
    <name evidence="3" type="primary">gcvPA</name>
    <name evidence="3" type="ORF">NX722_21040</name>
</gene>
<evidence type="ECO:0000259" key="2">
    <source>
        <dbReference type="Pfam" id="PF02347"/>
    </source>
</evidence>
<dbReference type="PANTHER" id="PTHR42806">
    <property type="entry name" value="GLYCINE CLEAVAGE SYSTEM P-PROTEIN"/>
    <property type="match status" value="1"/>
</dbReference>
<protein>
    <submittedName>
        <fullName evidence="3">Aminomethyl-transferring glycine dehydrogenase subunit GcvPA</fullName>
        <ecNumber evidence="3">1.4.4.2</ecNumber>
    </submittedName>
</protein>
<dbReference type="PANTHER" id="PTHR42806:SF1">
    <property type="entry name" value="GLYCINE DEHYDROGENASE (DECARBOXYLATING)"/>
    <property type="match status" value="1"/>
</dbReference>
<dbReference type="EC" id="1.4.4.2" evidence="3"/>
<evidence type="ECO:0000313" key="4">
    <source>
        <dbReference type="Proteomes" id="UP001209854"/>
    </source>
</evidence>
<name>A0ABT3N0B1_9GAMM</name>
<dbReference type="Proteomes" id="UP001209854">
    <property type="component" value="Unassembled WGS sequence"/>
</dbReference>
<dbReference type="EMBL" id="JAPFCC010000001">
    <property type="protein sequence ID" value="MCW7555063.1"/>
    <property type="molecule type" value="Genomic_DNA"/>
</dbReference>
<dbReference type="SUPFAM" id="SSF53383">
    <property type="entry name" value="PLP-dependent transferases"/>
    <property type="match status" value="1"/>
</dbReference>